<gene>
    <name evidence="1" type="ORF">CYME_CMJ188C</name>
</gene>
<dbReference type="InterPro" id="IPR044999">
    <property type="entry name" value="CbbY-like"/>
</dbReference>
<keyword evidence="2" id="KW-1185">Reference proteome</keyword>
<dbReference type="EMBL" id="AP006492">
    <property type="protein sequence ID" value="BAM80310.1"/>
    <property type="molecule type" value="Genomic_DNA"/>
</dbReference>
<sequence>MVLSNTAFLALPSTPVRHRGHRSCCSRRPQAVNWLQRTRACAASSGRNPAFSAGTSQTAVLPLTRAILFDCDGVLADTERDGHRVAFNRAFREFRIDEEKATWDVNLYGQLLEVGGGKERMTAHFNEVGWPDVARTPDDQRELVQRLHKRKTEIFMKMVDAGEIPLRVGVASLIQRAFERSDMRVAVCSTSNEEAVQAIVNLLGPDIAPRIRVFAGDVVPRKKPAPDIYLLAIEQMRLDPNHTVVIEDSAIGVKAAKAAGLCCLVTKSAYTRFESFEGADAVIDALPKDGTEALRLLDQVLVARRAAKRF</sequence>
<name>M1V5A1_CYAM1</name>
<dbReference type="InterPro" id="IPR023198">
    <property type="entry name" value="PGP-like_dom2"/>
</dbReference>
<dbReference type="AlphaFoldDB" id="M1V5A1"/>
<dbReference type="Proteomes" id="UP000007014">
    <property type="component" value="Chromosome 10"/>
</dbReference>
<accession>M1V5A1</accession>
<dbReference type="OrthoDB" id="40579at2759"/>
<organism evidence="1 2">
    <name type="scientific">Cyanidioschyzon merolae (strain NIES-3377 / 10D)</name>
    <name type="common">Unicellular red alga</name>
    <dbReference type="NCBI Taxonomy" id="280699"/>
    <lineage>
        <taxon>Eukaryota</taxon>
        <taxon>Rhodophyta</taxon>
        <taxon>Bangiophyceae</taxon>
        <taxon>Cyanidiales</taxon>
        <taxon>Cyanidiaceae</taxon>
        <taxon>Cyanidioschyzon</taxon>
    </lineage>
</organism>
<dbReference type="PANTHER" id="PTHR42896:SF2">
    <property type="entry name" value="CBBY-LIKE PROTEIN"/>
    <property type="match status" value="1"/>
</dbReference>
<reference evidence="1 2" key="2">
    <citation type="journal article" date="2007" name="BMC Biol.">
        <title>A 100%-complete sequence reveals unusually simple genomic features in the hot-spring red alga Cyanidioschyzon merolae.</title>
        <authorList>
            <person name="Nozaki H."/>
            <person name="Takano H."/>
            <person name="Misumi O."/>
            <person name="Terasawa K."/>
            <person name="Matsuzaki M."/>
            <person name="Maruyama S."/>
            <person name="Nishida K."/>
            <person name="Yagisawa F."/>
            <person name="Yoshida Y."/>
            <person name="Fujiwara T."/>
            <person name="Takio S."/>
            <person name="Tamura K."/>
            <person name="Chung S.J."/>
            <person name="Nakamura S."/>
            <person name="Kuroiwa H."/>
            <person name="Tanaka K."/>
            <person name="Sato N."/>
            <person name="Kuroiwa T."/>
        </authorList>
    </citation>
    <scope>NUCLEOTIDE SEQUENCE [LARGE SCALE GENOMIC DNA]</scope>
    <source>
        <strain evidence="1 2">10D</strain>
    </source>
</reference>
<evidence type="ECO:0000313" key="1">
    <source>
        <dbReference type="EMBL" id="BAM80310.1"/>
    </source>
</evidence>
<dbReference type="KEGG" id="cme:CYME_CMJ188C"/>
<dbReference type="HOGENOM" id="CLU_045011_0_0_1"/>
<dbReference type="SFLD" id="SFLDG01129">
    <property type="entry name" value="C1.5:_HAD__Beta-PGM__Phosphata"/>
    <property type="match status" value="1"/>
</dbReference>
<protein>
    <submittedName>
        <fullName evidence="1">Uncharacterized protein</fullName>
    </submittedName>
</protein>
<dbReference type="SUPFAM" id="SSF56784">
    <property type="entry name" value="HAD-like"/>
    <property type="match status" value="1"/>
</dbReference>
<dbReference type="Gramene" id="CMJ188CT">
    <property type="protein sequence ID" value="CMJ188CT"/>
    <property type="gene ID" value="CMJ188C"/>
</dbReference>
<dbReference type="GeneID" id="16994072"/>
<dbReference type="InterPro" id="IPR023214">
    <property type="entry name" value="HAD_sf"/>
</dbReference>
<dbReference type="RefSeq" id="XP_005534917.1">
    <property type="nucleotide sequence ID" value="XM_005534860.1"/>
</dbReference>
<dbReference type="Gene3D" id="1.10.150.240">
    <property type="entry name" value="Putative phosphatase, domain 2"/>
    <property type="match status" value="1"/>
</dbReference>
<dbReference type="Gene3D" id="3.40.50.1000">
    <property type="entry name" value="HAD superfamily/HAD-like"/>
    <property type="match status" value="1"/>
</dbReference>
<evidence type="ECO:0000313" key="2">
    <source>
        <dbReference type="Proteomes" id="UP000007014"/>
    </source>
</evidence>
<proteinExistence type="predicted"/>
<dbReference type="Pfam" id="PF00702">
    <property type="entry name" value="Hydrolase"/>
    <property type="match status" value="1"/>
</dbReference>
<dbReference type="InterPro" id="IPR006439">
    <property type="entry name" value="HAD-SF_hydro_IA"/>
</dbReference>
<dbReference type="SFLD" id="SFLDS00003">
    <property type="entry name" value="Haloacid_Dehalogenase"/>
    <property type="match status" value="1"/>
</dbReference>
<dbReference type="GO" id="GO:0016787">
    <property type="term" value="F:hydrolase activity"/>
    <property type="evidence" value="ECO:0007669"/>
    <property type="project" value="InterPro"/>
</dbReference>
<dbReference type="OMA" id="RFDLTFC"/>
<dbReference type="PANTHER" id="PTHR42896">
    <property type="entry name" value="XYLULOSE-1,5-BISPHOSPHATE (XUBP) PHOSPHATASE"/>
    <property type="match status" value="1"/>
</dbReference>
<dbReference type="InterPro" id="IPR036412">
    <property type="entry name" value="HAD-like_sf"/>
</dbReference>
<reference evidence="1 2" key="1">
    <citation type="journal article" date="2004" name="Nature">
        <title>Genome sequence of the ultrasmall unicellular red alga Cyanidioschyzon merolae 10D.</title>
        <authorList>
            <person name="Matsuzaki M."/>
            <person name="Misumi O."/>
            <person name="Shin-i T."/>
            <person name="Maruyama S."/>
            <person name="Takahara M."/>
            <person name="Miyagishima S."/>
            <person name="Mori T."/>
            <person name="Nishida K."/>
            <person name="Yagisawa F."/>
            <person name="Nishida K."/>
            <person name="Yoshida Y."/>
            <person name="Nishimura Y."/>
            <person name="Nakao S."/>
            <person name="Kobayashi T."/>
            <person name="Momoyama Y."/>
            <person name="Higashiyama T."/>
            <person name="Minoda A."/>
            <person name="Sano M."/>
            <person name="Nomoto H."/>
            <person name="Oishi K."/>
            <person name="Hayashi H."/>
            <person name="Ohta F."/>
            <person name="Nishizaka S."/>
            <person name="Haga S."/>
            <person name="Miura S."/>
            <person name="Morishita T."/>
            <person name="Kabeya Y."/>
            <person name="Terasawa K."/>
            <person name="Suzuki Y."/>
            <person name="Ishii Y."/>
            <person name="Asakawa S."/>
            <person name="Takano H."/>
            <person name="Ohta N."/>
            <person name="Kuroiwa H."/>
            <person name="Tanaka K."/>
            <person name="Shimizu N."/>
            <person name="Sugano S."/>
            <person name="Sato N."/>
            <person name="Nozaki H."/>
            <person name="Ogasawara N."/>
            <person name="Kohara Y."/>
            <person name="Kuroiwa T."/>
        </authorList>
    </citation>
    <scope>NUCLEOTIDE SEQUENCE [LARGE SCALE GENOMIC DNA]</scope>
    <source>
        <strain evidence="1 2">10D</strain>
    </source>
</reference>
<dbReference type="eggNOG" id="KOG2914">
    <property type="taxonomic scope" value="Eukaryota"/>
</dbReference>
<dbReference type="NCBIfam" id="TIGR01509">
    <property type="entry name" value="HAD-SF-IA-v3"/>
    <property type="match status" value="1"/>
</dbReference>